<keyword evidence="3" id="KW-0175">Coiled coil</keyword>
<dbReference type="AlphaFoldDB" id="A0A9D7XPK3"/>
<evidence type="ECO:0000256" key="1">
    <source>
        <dbReference type="ARBA" id="ARBA00003416"/>
    </source>
</evidence>
<evidence type="ECO:0000256" key="3">
    <source>
        <dbReference type="ARBA" id="ARBA00023054"/>
    </source>
</evidence>
<dbReference type="GO" id="GO:0006310">
    <property type="term" value="P:DNA recombination"/>
    <property type="evidence" value="ECO:0007669"/>
    <property type="project" value="UniProtKB-KW"/>
</dbReference>
<evidence type="ECO:0000256" key="4">
    <source>
        <dbReference type="ARBA" id="ARBA00023172"/>
    </source>
</evidence>
<evidence type="ECO:0000313" key="6">
    <source>
        <dbReference type="EMBL" id="MBK9984579.1"/>
    </source>
</evidence>
<comment type="similarity">
    <text evidence="2">Belongs to the RmuC family.</text>
</comment>
<protein>
    <submittedName>
        <fullName evidence="6">DNA recombination protein RmuC</fullName>
    </submittedName>
</protein>
<comment type="caution">
    <text evidence="6">The sequence shown here is derived from an EMBL/GenBank/DDBJ whole genome shotgun (WGS) entry which is preliminary data.</text>
</comment>
<reference evidence="6 7" key="1">
    <citation type="submission" date="2020-10" db="EMBL/GenBank/DDBJ databases">
        <title>Connecting structure to function with the recovery of over 1000 high-quality activated sludge metagenome-assembled genomes encoding full-length rRNA genes using long-read sequencing.</title>
        <authorList>
            <person name="Singleton C.M."/>
            <person name="Petriglieri F."/>
            <person name="Kristensen J.M."/>
            <person name="Kirkegaard R.H."/>
            <person name="Michaelsen T.Y."/>
            <person name="Andersen M.H."/>
            <person name="Karst S.M."/>
            <person name="Dueholm M.S."/>
            <person name="Nielsen P.H."/>
            <person name="Albertsen M."/>
        </authorList>
    </citation>
    <scope>NUCLEOTIDE SEQUENCE [LARGE SCALE GENOMIC DNA]</scope>
    <source>
        <strain evidence="6">Ribe_18-Q3-R11-54_MAXAC.273</strain>
    </source>
</reference>
<accession>A0A9D7XPK3</accession>
<comment type="function">
    <text evidence="1">Involved in DNA recombination.</text>
</comment>
<dbReference type="PANTHER" id="PTHR30563:SF0">
    <property type="entry name" value="DNA RECOMBINATION PROTEIN RMUC"/>
    <property type="match status" value="1"/>
</dbReference>
<gene>
    <name evidence="6" type="primary">rmuC</name>
    <name evidence="6" type="ORF">IPP15_19815</name>
</gene>
<sequence length="84" mass="9987">MSGLEKKREYFVQENFKDEHGNNVRPDIIVRLPDERDIILDSQVSLNAYLRYSESETKERTGYLHRSSSHSYQQPHRSTECEEI</sequence>
<evidence type="ECO:0000256" key="2">
    <source>
        <dbReference type="ARBA" id="ARBA00009840"/>
    </source>
</evidence>
<dbReference type="Pfam" id="PF02646">
    <property type="entry name" value="RmuC"/>
    <property type="match status" value="1"/>
</dbReference>
<dbReference type="Proteomes" id="UP000808337">
    <property type="component" value="Unassembled WGS sequence"/>
</dbReference>
<dbReference type="PANTHER" id="PTHR30563">
    <property type="entry name" value="DNA RECOMBINATION PROTEIN RMUC"/>
    <property type="match status" value="1"/>
</dbReference>
<dbReference type="InterPro" id="IPR003798">
    <property type="entry name" value="DNA_recombination_RmuC"/>
</dbReference>
<dbReference type="EMBL" id="JADKGY010000030">
    <property type="protein sequence ID" value="MBK9984579.1"/>
    <property type="molecule type" value="Genomic_DNA"/>
</dbReference>
<evidence type="ECO:0000256" key="5">
    <source>
        <dbReference type="SAM" id="MobiDB-lite"/>
    </source>
</evidence>
<evidence type="ECO:0000313" key="7">
    <source>
        <dbReference type="Proteomes" id="UP000808337"/>
    </source>
</evidence>
<feature type="region of interest" description="Disordered" evidence="5">
    <location>
        <begin position="56"/>
        <end position="84"/>
    </location>
</feature>
<organism evidence="6 7">
    <name type="scientific">Candidatus Opimibacter skivensis</name>
    <dbReference type="NCBI Taxonomy" id="2982028"/>
    <lineage>
        <taxon>Bacteria</taxon>
        <taxon>Pseudomonadati</taxon>
        <taxon>Bacteroidota</taxon>
        <taxon>Saprospiria</taxon>
        <taxon>Saprospirales</taxon>
        <taxon>Saprospiraceae</taxon>
        <taxon>Candidatus Opimibacter</taxon>
    </lineage>
</organism>
<name>A0A9D7XPK3_9BACT</name>
<proteinExistence type="inferred from homology"/>
<keyword evidence="4" id="KW-0233">DNA recombination</keyword>